<reference evidence="3 4" key="1">
    <citation type="submission" date="2017-12" db="EMBL/GenBank/DDBJ databases">
        <authorList>
            <person name="Paulsen S."/>
            <person name="Gram L.K."/>
        </authorList>
    </citation>
    <scope>NUCLEOTIDE SEQUENCE [LARGE SCALE GENOMIC DNA]</scope>
    <source>
        <strain evidence="2 4">S2231</strain>
        <strain evidence="1 3">S2233</strain>
    </source>
</reference>
<name>A0A5S3XVF4_9GAMM</name>
<organism evidence="2 4">
    <name type="scientific">Pseudoalteromonas citrea</name>
    <dbReference type="NCBI Taxonomy" id="43655"/>
    <lineage>
        <taxon>Bacteria</taxon>
        <taxon>Pseudomonadati</taxon>
        <taxon>Pseudomonadota</taxon>
        <taxon>Gammaproteobacteria</taxon>
        <taxon>Alteromonadales</taxon>
        <taxon>Pseudoalteromonadaceae</taxon>
        <taxon>Pseudoalteromonas</taxon>
    </lineage>
</organism>
<evidence type="ECO:0000313" key="4">
    <source>
        <dbReference type="Proteomes" id="UP000307706"/>
    </source>
</evidence>
<dbReference type="EMBL" id="PNCL01000001">
    <property type="protein sequence ID" value="TMP63064.1"/>
    <property type="molecule type" value="Genomic_DNA"/>
</dbReference>
<evidence type="ECO:0000313" key="3">
    <source>
        <dbReference type="Proteomes" id="UP000305730"/>
    </source>
</evidence>
<gene>
    <name evidence="2" type="ORF">CWB96_00205</name>
    <name evidence="1" type="ORF">CWB97_02200</name>
</gene>
<keyword evidence="3" id="KW-1185">Reference proteome</keyword>
<reference evidence="2" key="3">
    <citation type="submission" date="2019-09" db="EMBL/GenBank/DDBJ databases">
        <title>Co-occurence of chitin degradation, pigmentation and bioactivity in marine Pseudoalteromonas.</title>
        <authorList>
            <person name="Sonnenschein E.C."/>
            <person name="Bech P.K."/>
        </authorList>
    </citation>
    <scope>NUCLEOTIDE SEQUENCE</scope>
    <source>
        <strain evidence="2">S2231</strain>
        <strain evidence="1 3">S2233</strain>
    </source>
</reference>
<protein>
    <submittedName>
        <fullName evidence="2">Uncharacterized protein</fullName>
    </submittedName>
</protein>
<comment type="caution">
    <text evidence="2">The sequence shown here is derived from an EMBL/GenBank/DDBJ whole genome shotgun (WGS) entry which is preliminary data.</text>
</comment>
<dbReference type="Proteomes" id="UP000307706">
    <property type="component" value="Unassembled WGS sequence"/>
</dbReference>
<dbReference type="Proteomes" id="UP000305730">
    <property type="component" value="Unassembled WGS sequence"/>
</dbReference>
<accession>A0A5S3XVF4</accession>
<proteinExistence type="predicted"/>
<dbReference type="RefSeq" id="WP_138594660.1">
    <property type="nucleotide sequence ID" value="NZ_PNCK01000009.1"/>
</dbReference>
<reference evidence="4" key="2">
    <citation type="submission" date="2019-06" db="EMBL/GenBank/DDBJ databases">
        <title>Co-occurence of chitin degradation, pigmentation and bioactivity in marine Pseudoalteromonas.</title>
        <authorList>
            <person name="Sonnenschein E.C."/>
            <person name="Bech P.K."/>
        </authorList>
    </citation>
    <scope>NUCLEOTIDE SEQUENCE [LARGE SCALE GENOMIC DNA]</scope>
    <source>
        <strain evidence="4">S2231</strain>
    </source>
</reference>
<evidence type="ECO:0000313" key="2">
    <source>
        <dbReference type="EMBL" id="TMP63064.1"/>
    </source>
</evidence>
<sequence length="167" mass="19529">MAQRVKKHTETTASHILQMEELHLVKHILAIALKKLGLFWSESSHDYTILSQLSSLSEVHQLQSALSKSEKGRAELLQQRLHLTQMLEQQSRERTLLLQSHTYLHRNECYRYTLYGQHYIVFNTSTGQASWLISDKELHKFKHLIEKSPPKDTLKKNQRVVAMQSLK</sequence>
<dbReference type="AlphaFoldDB" id="A0A5S3XVF4"/>
<dbReference type="EMBL" id="PNCK01000009">
    <property type="protein sequence ID" value="TMP46288.1"/>
    <property type="molecule type" value="Genomic_DNA"/>
</dbReference>
<evidence type="ECO:0000313" key="1">
    <source>
        <dbReference type="EMBL" id="TMP46288.1"/>
    </source>
</evidence>